<protein>
    <recommendedName>
        <fullName evidence="2">Calcium/calmodulin-dependent protein kinase II association-domain domain-containing protein</fullName>
    </recommendedName>
</protein>
<dbReference type="PIRSF" id="PIRSF028470">
    <property type="entry name" value="UCP028470"/>
    <property type="match status" value="1"/>
</dbReference>
<feature type="chain" id="PRO_5007155540" description="Calcium/calmodulin-dependent protein kinase II association-domain domain-containing protein" evidence="1">
    <location>
        <begin position="26"/>
        <end position="167"/>
    </location>
</feature>
<dbReference type="GO" id="GO:0005516">
    <property type="term" value="F:calmodulin binding"/>
    <property type="evidence" value="ECO:0007669"/>
    <property type="project" value="InterPro"/>
</dbReference>
<dbReference type="RefSeq" id="WP_062724019.1">
    <property type="nucleotide sequence ID" value="NZ_KQ948940.1"/>
</dbReference>
<evidence type="ECO:0000313" key="4">
    <source>
        <dbReference type="Proteomes" id="UP000053429"/>
    </source>
</evidence>
<dbReference type="OrthoDB" id="953853at2"/>
<comment type="caution">
    <text evidence="3">The sequence shown here is derived from an EMBL/GenBank/DDBJ whole genome shotgun (WGS) entry which is preliminary data.</text>
</comment>
<name>A0A117RJF5_9ACTN</name>
<dbReference type="STRING" id="661399.AQJ67_37890"/>
<dbReference type="AlphaFoldDB" id="A0A117RJF5"/>
<organism evidence="3 4">
    <name type="scientific">Streptomyces caeruleatus</name>
    <dbReference type="NCBI Taxonomy" id="661399"/>
    <lineage>
        <taxon>Bacteria</taxon>
        <taxon>Bacillati</taxon>
        <taxon>Actinomycetota</taxon>
        <taxon>Actinomycetes</taxon>
        <taxon>Kitasatosporales</taxon>
        <taxon>Streptomycetaceae</taxon>
        <taxon>Streptomyces</taxon>
    </lineage>
</organism>
<proteinExistence type="predicted"/>
<feature type="signal peptide" evidence="1">
    <location>
        <begin position="1"/>
        <end position="25"/>
    </location>
</feature>
<dbReference type="EMBL" id="LMWY01000052">
    <property type="protein sequence ID" value="KUN94124.1"/>
    <property type="molecule type" value="Genomic_DNA"/>
</dbReference>
<dbReference type="Proteomes" id="UP000053429">
    <property type="component" value="Unassembled WGS sequence"/>
</dbReference>
<dbReference type="InterPro" id="IPR011944">
    <property type="entry name" value="Steroid_delta5-4_isomerase"/>
</dbReference>
<dbReference type="InterPro" id="IPR032710">
    <property type="entry name" value="NTF2-like_dom_sf"/>
</dbReference>
<dbReference type="CDD" id="cd00531">
    <property type="entry name" value="NTF2_like"/>
    <property type="match status" value="1"/>
</dbReference>
<accession>A0A117RJF5</accession>
<feature type="domain" description="Calcium/calmodulin-dependent protein kinase II association-domain" evidence="2">
    <location>
        <begin position="44"/>
        <end position="165"/>
    </location>
</feature>
<dbReference type="NCBIfam" id="TIGR02246">
    <property type="entry name" value="SgcJ/EcaC family oxidoreductase"/>
    <property type="match status" value="1"/>
</dbReference>
<evidence type="ECO:0000256" key="1">
    <source>
        <dbReference type="SAM" id="SignalP"/>
    </source>
</evidence>
<dbReference type="InterPro" id="IPR016887">
    <property type="entry name" value="UCP028470_steroid_isom-rel"/>
</dbReference>
<dbReference type="SUPFAM" id="SSF54427">
    <property type="entry name" value="NTF2-like"/>
    <property type="match status" value="1"/>
</dbReference>
<gene>
    <name evidence="3" type="ORF">AQJ67_37890</name>
</gene>
<dbReference type="Gene3D" id="3.10.450.50">
    <property type="match status" value="1"/>
</dbReference>
<dbReference type="GO" id="GO:0004683">
    <property type="term" value="F:calcium/calmodulin-dependent protein kinase activity"/>
    <property type="evidence" value="ECO:0007669"/>
    <property type="project" value="InterPro"/>
</dbReference>
<keyword evidence="1" id="KW-0732">Signal</keyword>
<evidence type="ECO:0000313" key="3">
    <source>
        <dbReference type="EMBL" id="KUN94124.1"/>
    </source>
</evidence>
<sequence length="167" mass="18429">MTRRSISKRVAVVTAAALVAVGTFAAGGAVAGPEKSAKKPTTKQAAALFDEWNAALKTQDPQKVADLYWDDAVLLPTLSNQVRADRESRVDYFEHFLANKPVGKKIETHINVLDSNSVLDAGLYEFALTDHDTGEKSVAKARYTYKWEKRDGEWKIVNHHSSLMPEG</sequence>
<reference evidence="3 4" key="1">
    <citation type="submission" date="2015-10" db="EMBL/GenBank/DDBJ databases">
        <title>Draft genome sequence of Streptomyces caeruleatus NRRL B-24802, type strain for the species Streptomyces caeruleatus.</title>
        <authorList>
            <person name="Ruckert C."/>
            <person name="Winkler A."/>
            <person name="Kalinowski J."/>
            <person name="Kampfer P."/>
            <person name="Glaeser S."/>
        </authorList>
    </citation>
    <scope>NUCLEOTIDE SEQUENCE [LARGE SCALE GENOMIC DNA]</scope>
    <source>
        <strain evidence="3 4">NRRL B-24802</strain>
    </source>
</reference>
<evidence type="ECO:0000259" key="2">
    <source>
        <dbReference type="Pfam" id="PF08332"/>
    </source>
</evidence>
<keyword evidence="4" id="KW-1185">Reference proteome</keyword>
<dbReference type="InterPro" id="IPR013543">
    <property type="entry name" value="Ca/CaM-dep_prot_kinase-assoc"/>
</dbReference>
<dbReference type="Pfam" id="PF08332">
    <property type="entry name" value="CaMKII_AD"/>
    <property type="match status" value="1"/>
</dbReference>